<keyword evidence="2 4" id="KW-0808">Transferase</keyword>
<dbReference type="InterPro" id="IPR029063">
    <property type="entry name" value="SAM-dependent_MTases_sf"/>
</dbReference>
<evidence type="ECO:0000313" key="5">
    <source>
        <dbReference type="EMBL" id="UYV81830.1"/>
    </source>
</evidence>
<evidence type="ECO:0000256" key="1">
    <source>
        <dbReference type="ARBA" id="ARBA00022603"/>
    </source>
</evidence>
<proteinExistence type="inferred from homology"/>
<keyword evidence="6" id="KW-1185">Reference proteome</keyword>
<dbReference type="Proteomes" id="UP001235939">
    <property type="component" value="Chromosome 20"/>
</dbReference>
<sequence>MTRLISAQYYWQNMTQDIAKQIKMASRQDELVKKIREVHQELRHAYQKDNASLTSIWQDHVKDATSRKKYSDAMLELATECWPSTDNRISWCYSVIRDYFYLGLFQRPVEKFCRINDLPLPSTRGTGHDNHGGKKLETAFTLSAPHVYTERDLSEMLILTVRGSSQLSSEDKVRLLDVGSCYNPFRSFPDLDTLAIDLSPAAQDVHQCDFLSVNLREEGEVGRGENGEIVALPTAHFHAVTLCLVLEYLPAPSQRREMCRRAASVLKSGGLLLIITPDSNSPHRNAPMMRSWKQGLSNLGLHRIKYLKQPHLHCMAFAKLTEPTCQDLLIDDDDFFFIPQDSQPLPASPPPPRTEGDNQAVQNMFDALPF</sequence>
<reference evidence="5 6" key="1">
    <citation type="submission" date="2022-01" db="EMBL/GenBank/DDBJ databases">
        <title>A chromosomal length assembly of Cordylochernes scorpioides.</title>
        <authorList>
            <person name="Zeh D."/>
            <person name="Zeh J."/>
        </authorList>
    </citation>
    <scope>NUCLEOTIDE SEQUENCE [LARGE SCALE GENOMIC DNA]</scope>
    <source>
        <strain evidence="5">IN4F17</strain>
        <tissue evidence="5">Whole Body</tissue>
    </source>
</reference>
<feature type="binding site" evidence="4">
    <location>
        <position position="197"/>
    </location>
    <ligand>
        <name>S-adenosyl-L-methionine</name>
        <dbReference type="ChEBI" id="CHEBI:59789"/>
    </ligand>
</feature>
<keyword evidence="3 4" id="KW-0949">S-adenosyl-L-methionine</keyword>
<accession>A0ABY6LQ30</accession>
<dbReference type="InterPro" id="IPR021867">
    <property type="entry name" value="Bmt2/SAMTOR"/>
</dbReference>
<dbReference type="HAMAP" id="MF_03044">
    <property type="entry name" value="BMT2"/>
    <property type="match status" value="1"/>
</dbReference>
<dbReference type="EMBL" id="CP092882">
    <property type="protein sequence ID" value="UYV81830.1"/>
    <property type="molecule type" value="Genomic_DNA"/>
</dbReference>
<evidence type="ECO:0000256" key="3">
    <source>
        <dbReference type="ARBA" id="ARBA00022691"/>
    </source>
</evidence>
<comment type="function">
    <text evidence="4">S-adenosyl-L-methionine-binding protein that acts as an inhibitor of mTORC1 signaling. Acts as a sensor of S-adenosyl-L-methionine to signal methionine sufficiency to mTORC1. Probably also acts as a S-adenosyl-L-methionine-dependent methyltransferase.</text>
</comment>
<protein>
    <recommendedName>
        <fullName evidence="4">S-adenosylmethionine sensor upstream of mTORC1</fullName>
    </recommendedName>
    <alternativeName>
        <fullName evidence="4">Probable methyltransferase BMT2 homolog</fullName>
        <ecNumber evidence="4">2.1.1.-</ecNumber>
    </alternativeName>
</protein>
<dbReference type="SUPFAM" id="SSF53335">
    <property type="entry name" value="S-adenosyl-L-methionine-dependent methyltransferases"/>
    <property type="match status" value="1"/>
</dbReference>
<evidence type="ECO:0000313" key="6">
    <source>
        <dbReference type="Proteomes" id="UP001235939"/>
    </source>
</evidence>
<organism evidence="5 6">
    <name type="scientific">Cordylochernes scorpioides</name>
    <dbReference type="NCBI Taxonomy" id="51811"/>
    <lineage>
        <taxon>Eukaryota</taxon>
        <taxon>Metazoa</taxon>
        <taxon>Ecdysozoa</taxon>
        <taxon>Arthropoda</taxon>
        <taxon>Chelicerata</taxon>
        <taxon>Arachnida</taxon>
        <taxon>Pseudoscorpiones</taxon>
        <taxon>Cheliferoidea</taxon>
        <taxon>Chernetidae</taxon>
        <taxon>Cordylochernes</taxon>
    </lineage>
</organism>
<keyword evidence="1 4" id="KW-0489">Methyltransferase</keyword>
<evidence type="ECO:0000256" key="4">
    <source>
        <dbReference type="HAMAP-Rule" id="MF_03044"/>
    </source>
</evidence>
<name>A0ABY6LQ30_9ARAC</name>
<dbReference type="PANTHER" id="PTHR21008">
    <property type="entry name" value="S-ADENOSYLMETHIONINE SENSOR UPSTREAM OF MTORC1-RELATED"/>
    <property type="match status" value="1"/>
</dbReference>
<gene>
    <name evidence="5" type="ORF">LAZ67_20002642</name>
</gene>
<comment type="similarity">
    <text evidence="4">Belongs to the BMT2 family.</text>
</comment>
<dbReference type="EC" id="2.1.1.-" evidence="4"/>
<evidence type="ECO:0000256" key="2">
    <source>
        <dbReference type="ARBA" id="ARBA00022679"/>
    </source>
</evidence>
<dbReference type="Gene3D" id="3.40.50.150">
    <property type="entry name" value="Vaccinia Virus protein VP39"/>
    <property type="match status" value="1"/>
</dbReference>
<dbReference type="Pfam" id="PF11968">
    <property type="entry name" value="Bmt2"/>
    <property type="match status" value="1"/>
</dbReference>
<feature type="binding site" evidence="4">
    <location>
        <position position="179"/>
    </location>
    <ligand>
        <name>S-adenosyl-L-methionine</name>
        <dbReference type="ChEBI" id="CHEBI:59789"/>
    </ligand>
</feature>
<dbReference type="CDD" id="cd02440">
    <property type="entry name" value="AdoMet_MTases"/>
    <property type="match status" value="1"/>
</dbReference>
<dbReference type="PANTHER" id="PTHR21008:SF0">
    <property type="entry name" value="S-ADENOSYLMETHIONINE SENSOR UPSTREAM OF MTORC1"/>
    <property type="match status" value="1"/>
</dbReference>